<organism evidence="5 6">
    <name type="scientific">Faecalicatena orotica</name>
    <dbReference type="NCBI Taxonomy" id="1544"/>
    <lineage>
        <taxon>Bacteria</taxon>
        <taxon>Bacillati</taxon>
        <taxon>Bacillota</taxon>
        <taxon>Clostridia</taxon>
        <taxon>Lachnospirales</taxon>
        <taxon>Lachnospiraceae</taxon>
        <taxon>Faecalicatena</taxon>
    </lineage>
</organism>
<dbReference type="PANTHER" id="PTHR30363:SF44">
    <property type="entry name" value="AGA OPERON TRANSCRIPTIONAL REPRESSOR-RELATED"/>
    <property type="match status" value="1"/>
</dbReference>
<dbReference type="InterPro" id="IPR014036">
    <property type="entry name" value="DeoR-like_C"/>
</dbReference>
<evidence type="ECO:0000313" key="6">
    <source>
        <dbReference type="Proteomes" id="UP000245845"/>
    </source>
</evidence>
<dbReference type="InterPro" id="IPR001034">
    <property type="entry name" value="DeoR_HTH"/>
</dbReference>
<dbReference type="AlphaFoldDB" id="A0A2Y9BNZ2"/>
<dbReference type="PROSITE" id="PS00894">
    <property type="entry name" value="HTH_DEOR_1"/>
    <property type="match status" value="1"/>
</dbReference>
<dbReference type="Pfam" id="PF00455">
    <property type="entry name" value="DeoRC"/>
    <property type="match status" value="1"/>
</dbReference>
<dbReference type="RefSeq" id="WP_109733168.1">
    <property type="nucleotide sequence ID" value="NZ_BAAACK010000023.1"/>
</dbReference>
<keyword evidence="6" id="KW-1185">Reference proteome</keyword>
<feature type="domain" description="HTH deoR-type" evidence="4">
    <location>
        <begin position="3"/>
        <end position="58"/>
    </location>
</feature>
<dbReference type="GO" id="GO:0003700">
    <property type="term" value="F:DNA-binding transcription factor activity"/>
    <property type="evidence" value="ECO:0007669"/>
    <property type="project" value="InterPro"/>
</dbReference>
<dbReference type="Gene3D" id="1.10.10.10">
    <property type="entry name" value="Winged helix-like DNA-binding domain superfamily/Winged helix DNA-binding domain"/>
    <property type="match status" value="1"/>
</dbReference>
<evidence type="ECO:0000259" key="4">
    <source>
        <dbReference type="PROSITE" id="PS51000"/>
    </source>
</evidence>
<dbReference type="OrthoDB" id="9797223at2"/>
<gene>
    <name evidence="5" type="ORF">A8806_115114</name>
</gene>
<keyword evidence="1" id="KW-0805">Transcription regulation</keyword>
<proteinExistence type="predicted"/>
<dbReference type="SUPFAM" id="SSF100950">
    <property type="entry name" value="NagB/RpiA/CoA transferase-like"/>
    <property type="match status" value="1"/>
</dbReference>
<dbReference type="InterPro" id="IPR036390">
    <property type="entry name" value="WH_DNA-bd_sf"/>
</dbReference>
<dbReference type="PRINTS" id="PR00037">
    <property type="entry name" value="HTHLACR"/>
</dbReference>
<dbReference type="SMART" id="SM00420">
    <property type="entry name" value="HTH_DEOR"/>
    <property type="match status" value="1"/>
</dbReference>
<evidence type="ECO:0000256" key="1">
    <source>
        <dbReference type="ARBA" id="ARBA00023015"/>
    </source>
</evidence>
<name>A0A2Y9BNZ2_9FIRM</name>
<evidence type="ECO:0000313" key="5">
    <source>
        <dbReference type="EMBL" id="PWJ23180.1"/>
    </source>
</evidence>
<dbReference type="InterPro" id="IPR018356">
    <property type="entry name" value="Tscrpt_reg_HTH_DeoR_CS"/>
</dbReference>
<dbReference type="GO" id="GO:0003677">
    <property type="term" value="F:DNA binding"/>
    <property type="evidence" value="ECO:0007669"/>
    <property type="project" value="UniProtKB-KW"/>
</dbReference>
<dbReference type="Pfam" id="PF08220">
    <property type="entry name" value="HTH_DeoR"/>
    <property type="match status" value="1"/>
</dbReference>
<dbReference type="EMBL" id="QGDL01000015">
    <property type="protein sequence ID" value="PWJ23180.1"/>
    <property type="molecule type" value="Genomic_DNA"/>
</dbReference>
<dbReference type="PANTHER" id="PTHR30363">
    <property type="entry name" value="HTH-TYPE TRANSCRIPTIONAL REGULATOR SRLR-RELATED"/>
    <property type="match status" value="1"/>
</dbReference>
<accession>A0A2Y9BNZ2</accession>
<dbReference type="Proteomes" id="UP000245845">
    <property type="component" value="Unassembled WGS sequence"/>
</dbReference>
<evidence type="ECO:0000256" key="2">
    <source>
        <dbReference type="ARBA" id="ARBA00023125"/>
    </source>
</evidence>
<protein>
    <submittedName>
        <fullName evidence="5">DeoR family transcriptional regulator</fullName>
    </submittedName>
</protein>
<keyword evidence="3" id="KW-0804">Transcription</keyword>
<reference evidence="5 6" key="1">
    <citation type="submission" date="2018-05" db="EMBL/GenBank/DDBJ databases">
        <title>The Hungate 1000. A catalogue of reference genomes from the rumen microbiome.</title>
        <authorList>
            <person name="Kelly W."/>
        </authorList>
    </citation>
    <scope>NUCLEOTIDE SEQUENCE [LARGE SCALE GENOMIC DNA]</scope>
    <source>
        <strain evidence="5 6">NLAE-zl-C242</strain>
    </source>
</reference>
<dbReference type="SMART" id="SM01134">
    <property type="entry name" value="DeoRC"/>
    <property type="match status" value="1"/>
</dbReference>
<dbReference type="Gene3D" id="3.40.50.1360">
    <property type="match status" value="1"/>
</dbReference>
<dbReference type="InterPro" id="IPR036388">
    <property type="entry name" value="WH-like_DNA-bd_sf"/>
</dbReference>
<dbReference type="InterPro" id="IPR037171">
    <property type="entry name" value="NagB/RpiA_transferase-like"/>
</dbReference>
<evidence type="ECO:0000256" key="3">
    <source>
        <dbReference type="ARBA" id="ARBA00023163"/>
    </source>
</evidence>
<sequence>MAAKDRLELIKNMIQTEKKVVVSELSSIFGVTEETIRRDLEKLENEGILNRTFGGAVLNIENQREGIHFYQRAGIHIEEKKKMAIAFAPMLKDKVTIAADASTTVMEVVKLIPNSRDITLLTTSTAIFNEMANTDIHLLSTGGAFNRSTLSLQGSVAKENVKKYHVDLLLISCKGIDMEYGIMDSKETEAEVKKTMSGQAREVALFVDHSKFDKRAFAHLLDFSEINYLVTDRKPDDRWVEFCENNQITLVY</sequence>
<keyword evidence="2" id="KW-0238">DNA-binding</keyword>
<dbReference type="PROSITE" id="PS51000">
    <property type="entry name" value="HTH_DEOR_2"/>
    <property type="match status" value="1"/>
</dbReference>
<dbReference type="InterPro" id="IPR050313">
    <property type="entry name" value="Carb_Metab_HTH_regulators"/>
</dbReference>
<comment type="caution">
    <text evidence="5">The sequence shown here is derived from an EMBL/GenBank/DDBJ whole genome shotgun (WGS) entry which is preliminary data.</text>
</comment>
<dbReference type="SUPFAM" id="SSF46785">
    <property type="entry name" value="Winged helix' DNA-binding domain"/>
    <property type="match status" value="1"/>
</dbReference>